<feature type="transmembrane region" description="Helical" evidence="5">
    <location>
        <begin position="12"/>
        <end position="33"/>
    </location>
</feature>
<dbReference type="Proteomes" id="UP001159075">
    <property type="component" value="Unassembled WGS sequence"/>
</dbReference>
<dbReference type="EMBL" id="SUNE01000001">
    <property type="protein sequence ID" value="MDG5898581.1"/>
    <property type="molecule type" value="Genomic_DNA"/>
</dbReference>
<dbReference type="InterPro" id="IPR004089">
    <property type="entry name" value="MCPsignal_dom"/>
</dbReference>
<protein>
    <submittedName>
        <fullName evidence="8">Methyl-accepting chemotaxis protein</fullName>
    </submittedName>
</protein>
<dbReference type="EMBL" id="JASGOQ010000001">
    <property type="protein sequence ID" value="MDV5389320.1"/>
    <property type="molecule type" value="Genomic_DNA"/>
</dbReference>
<keyword evidence="2 4" id="KW-0807">Transducer</keyword>
<evidence type="ECO:0000259" key="6">
    <source>
        <dbReference type="PROSITE" id="PS50111"/>
    </source>
</evidence>
<keyword evidence="5" id="KW-0812">Transmembrane</keyword>
<dbReference type="PROSITE" id="PS50111">
    <property type="entry name" value="CHEMOTAXIS_TRANSDUC_2"/>
    <property type="match status" value="1"/>
</dbReference>
<reference evidence="8" key="2">
    <citation type="submission" date="2019-04" db="EMBL/GenBank/DDBJ databases">
        <authorList>
            <person name="Zou H."/>
        </authorList>
    </citation>
    <scope>NUCLEOTIDE SEQUENCE</scope>
    <source>
        <strain evidence="8">2015oxa</strain>
    </source>
</reference>
<name>A0A073KRZ5_9GAMM</name>
<comment type="subcellular location">
    <subcellularLocation>
        <location evidence="1">Membrane</location>
    </subcellularLocation>
</comment>
<dbReference type="CDD" id="cd06225">
    <property type="entry name" value="HAMP"/>
    <property type="match status" value="1"/>
</dbReference>
<dbReference type="Pfam" id="PF00015">
    <property type="entry name" value="MCPsignal"/>
    <property type="match status" value="1"/>
</dbReference>
<evidence type="ECO:0000256" key="4">
    <source>
        <dbReference type="PROSITE-ProRule" id="PRU00284"/>
    </source>
</evidence>
<dbReference type="EMBL" id="JAOTLW010000001">
    <property type="protein sequence ID" value="MDI5830015.1"/>
    <property type="molecule type" value="Genomic_DNA"/>
</dbReference>
<dbReference type="SUPFAM" id="SSF58104">
    <property type="entry name" value="Methyl-accepting chemotaxis protein (MCP) signaling domain"/>
    <property type="match status" value="1"/>
</dbReference>
<dbReference type="Proteomes" id="UP001187859">
    <property type="component" value="Unassembled WGS sequence"/>
</dbReference>
<dbReference type="PROSITE" id="PS50885">
    <property type="entry name" value="HAMP"/>
    <property type="match status" value="1"/>
</dbReference>
<keyword evidence="5" id="KW-1133">Transmembrane helix</keyword>
<dbReference type="InterPro" id="IPR003660">
    <property type="entry name" value="HAMP_dom"/>
</dbReference>
<dbReference type="GO" id="GO:0006935">
    <property type="term" value="P:chemotaxis"/>
    <property type="evidence" value="ECO:0007669"/>
    <property type="project" value="UniProtKB-ARBA"/>
</dbReference>
<dbReference type="GO" id="GO:0016020">
    <property type="term" value="C:membrane"/>
    <property type="evidence" value="ECO:0007669"/>
    <property type="project" value="UniProtKB-SubCell"/>
</dbReference>
<dbReference type="GO" id="GO:0007165">
    <property type="term" value="P:signal transduction"/>
    <property type="evidence" value="ECO:0007669"/>
    <property type="project" value="UniProtKB-KW"/>
</dbReference>
<evidence type="ECO:0000313" key="10">
    <source>
        <dbReference type="EMBL" id="MDV5389320.1"/>
    </source>
</evidence>
<evidence type="ECO:0000313" key="9">
    <source>
        <dbReference type="EMBL" id="MDI5830015.1"/>
    </source>
</evidence>
<evidence type="ECO:0000256" key="5">
    <source>
        <dbReference type="SAM" id="Phobius"/>
    </source>
</evidence>
<feature type="domain" description="HAMP" evidence="7">
    <location>
        <begin position="375"/>
        <end position="429"/>
    </location>
</feature>
<dbReference type="PANTHER" id="PTHR32089:SF117">
    <property type="entry name" value="METHYL ACCEPTING SENSORY TRANSDUCER WITH CACHE_1 SMALL MOLECULE BINDING DOMAIN"/>
    <property type="match status" value="1"/>
</dbReference>
<reference evidence="8" key="1">
    <citation type="journal article" date="2019" name="Int J Environ Res Public Health">
        <title>Characterization of Chromosome-Mediated BlaOXA-894 in Shewanella xiamenensis Isolated from Pig Wastewater.</title>
        <authorList>
            <person name="Zou H."/>
            <person name="Zhou Z."/>
            <person name="Xia H."/>
            <person name="Zhao Q."/>
            <person name="Li X."/>
        </authorList>
    </citation>
    <scope>NUCLEOTIDE SEQUENCE</scope>
    <source>
        <strain evidence="8">2015oxa</strain>
    </source>
</reference>
<feature type="transmembrane region" description="Helical" evidence="5">
    <location>
        <begin position="351"/>
        <end position="374"/>
    </location>
</feature>
<dbReference type="Gene3D" id="3.30.450.20">
    <property type="entry name" value="PAS domain"/>
    <property type="match status" value="1"/>
</dbReference>
<dbReference type="Pfam" id="PF00672">
    <property type="entry name" value="HAMP"/>
    <property type="match status" value="1"/>
</dbReference>
<evidence type="ECO:0000256" key="1">
    <source>
        <dbReference type="ARBA" id="ARBA00004370"/>
    </source>
</evidence>
<dbReference type="OrthoDB" id="2489132at2"/>
<sequence>MKHLSISTKLLWITSALFLSIVAILSISLWWTLSDQNAELSYQVQETLQKETHDKLEARAGEYGEMVAGFINEAYRIPYSFSGILESTSEELPLKRDRLELAVAAVLKKNTQISSMYAQFEANGYDGLDSEFLNVNVSHSVASSGALEVYYTRNDDGTVEHNQVDDSSEKYKTTLNEFGIRDAEWFLCAKETLKPCLMEPYLYEITPGNTALMTSLTVPVLKHKQFIGVVGVDLNLPVFQVLIDKLSKSLYDGQAKVTLLSTRGLVVAASHYSKKARPLAESIDPKLATQIVGLHKNGGYMANDDEIIVAYPINIPLANAEWSLAIQVPKSMALKSSIQLNEKMDEMATSLGSILLIVGLAVSILAVVTISIVIRSVIAPLKVIQGRVENLASADGDLTQSIEVDSHAELIALGKGFNSFINKLKDLISELKALAGRTQEESLSSAKIAELTRDSVHRQYGEIESVVTAVNEMSATALEVAKASEQTAAETEAMSRNVRLSEESLTKAMDYVTTMSQESMQAKVAVSKVAESSTNISRILEVISSIAAQTNLLALNAAIEAARAGEQGRGFAVVADEVRALASKTQSSTDDISVLIDALQKEVLSASGIIDKGAERAQMAVSQTEQALTSLNSMVSQIEEISAQVTHIAAAAEEQSAVTEEVNRNITGISDSASELARLAGEAQQSSVVLAELVKQQHQQLGKLKT</sequence>
<comment type="caution">
    <text evidence="8">The sequence shown here is derived from an EMBL/GenBank/DDBJ whole genome shotgun (WGS) entry which is preliminary data.</text>
</comment>
<reference evidence="10" key="4">
    <citation type="submission" date="2023-05" db="EMBL/GenBank/DDBJ databases">
        <title>Colonisation of extended spectrum b-lactamase- and carbapenemase-producing bacteria on hospital surfaces from low- and middle-income countries.</title>
        <authorList>
            <person name="Nieto-Rosado M."/>
            <person name="Sands K."/>
            <person name="Iregbu K."/>
            <person name="Zahra R."/>
            <person name="Mazarati J.B."/>
            <person name="Mehtar S."/>
            <person name="Barnards-Group B."/>
            <person name="Walsh T.R."/>
        </authorList>
    </citation>
    <scope>NUCLEOTIDE SEQUENCE</scope>
    <source>
        <strain evidence="10">PP-E493</strain>
    </source>
</reference>
<dbReference type="CDD" id="cd12913">
    <property type="entry name" value="PDC1_MCP_like"/>
    <property type="match status" value="1"/>
</dbReference>
<dbReference type="Pfam" id="PF22673">
    <property type="entry name" value="MCP-like_PDC_1"/>
    <property type="match status" value="1"/>
</dbReference>
<dbReference type="AlphaFoldDB" id="A0A073KRZ5"/>
<dbReference type="SMART" id="SM00304">
    <property type="entry name" value="HAMP"/>
    <property type="match status" value="1"/>
</dbReference>
<evidence type="ECO:0000259" key="7">
    <source>
        <dbReference type="PROSITE" id="PS50885"/>
    </source>
</evidence>
<proteinExistence type="inferred from homology"/>
<gene>
    <name evidence="8" type="ORF">E2650_01405</name>
    <name evidence="9" type="ORF">ODY93_00430</name>
    <name evidence="10" type="ORF">QM089_03335</name>
</gene>
<dbReference type="Gene3D" id="1.10.287.950">
    <property type="entry name" value="Methyl-accepting chemotaxis protein"/>
    <property type="match status" value="1"/>
</dbReference>
<accession>A0A073KRZ5</accession>
<evidence type="ECO:0000313" key="11">
    <source>
        <dbReference type="Proteomes" id="UP001159075"/>
    </source>
</evidence>
<feature type="domain" description="Methyl-accepting transducer" evidence="6">
    <location>
        <begin position="434"/>
        <end position="670"/>
    </location>
</feature>
<dbReference type="RefSeq" id="WP_037415438.1">
    <property type="nucleotide sequence ID" value="NZ_AP026732.1"/>
</dbReference>
<dbReference type="PANTHER" id="PTHR32089">
    <property type="entry name" value="METHYL-ACCEPTING CHEMOTAXIS PROTEIN MCPB"/>
    <property type="match status" value="1"/>
</dbReference>
<keyword evidence="11" id="KW-1185">Reference proteome</keyword>
<evidence type="ECO:0000313" key="8">
    <source>
        <dbReference type="EMBL" id="MDG5898581.1"/>
    </source>
</evidence>
<dbReference type="FunFam" id="1.10.287.950:FF:000001">
    <property type="entry name" value="Methyl-accepting chemotaxis sensory transducer"/>
    <property type="match status" value="1"/>
</dbReference>
<reference evidence="9 11" key="3">
    <citation type="submission" date="2022-09" db="EMBL/GenBank/DDBJ databases">
        <title>The outer-membrane cytochrome OmcA is essential for infection of Shewanella oneidensis by a zebrafish-associated bacteriophage.</title>
        <authorList>
            <person name="Grenfell A.W."/>
            <person name="Intile P."/>
            <person name="Mcfarlane J."/>
            <person name="Leung D."/>
            <person name="Abdalla K."/>
            <person name="Wold M."/>
            <person name="Kees E."/>
            <person name="Gralnick J."/>
        </authorList>
    </citation>
    <scope>NUCLEOTIDE SEQUENCE [LARGE SCALE GENOMIC DNA]</scope>
    <source>
        <strain evidence="9 11">NF-5</strain>
    </source>
</reference>
<organism evidence="8">
    <name type="scientific">Shewanella xiamenensis</name>
    <dbReference type="NCBI Taxonomy" id="332186"/>
    <lineage>
        <taxon>Bacteria</taxon>
        <taxon>Pseudomonadati</taxon>
        <taxon>Pseudomonadota</taxon>
        <taxon>Gammaproteobacteria</taxon>
        <taxon>Alteromonadales</taxon>
        <taxon>Shewanellaceae</taxon>
        <taxon>Shewanella</taxon>
    </lineage>
</organism>
<keyword evidence="5" id="KW-0472">Membrane</keyword>
<dbReference type="Proteomes" id="UP001152518">
    <property type="component" value="Unassembled WGS sequence"/>
</dbReference>
<comment type="similarity">
    <text evidence="3">Belongs to the methyl-accepting chemotaxis (MCP) protein family.</text>
</comment>
<dbReference type="SMART" id="SM00283">
    <property type="entry name" value="MA"/>
    <property type="match status" value="1"/>
</dbReference>
<evidence type="ECO:0000256" key="3">
    <source>
        <dbReference type="ARBA" id="ARBA00029447"/>
    </source>
</evidence>
<dbReference type="CDD" id="cd11386">
    <property type="entry name" value="MCP_signal"/>
    <property type="match status" value="1"/>
</dbReference>
<evidence type="ECO:0000256" key="2">
    <source>
        <dbReference type="ARBA" id="ARBA00023224"/>
    </source>
</evidence>